<dbReference type="EMBL" id="CP165646">
    <property type="protein sequence ID" value="XDU65467.1"/>
    <property type="molecule type" value="Genomic_DNA"/>
</dbReference>
<organism evidence="1">
    <name type="scientific">Leptotrichia mesophila</name>
    <dbReference type="NCBI Taxonomy" id="3239303"/>
    <lineage>
        <taxon>Bacteria</taxon>
        <taxon>Fusobacteriati</taxon>
        <taxon>Fusobacteriota</taxon>
        <taxon>Fusobacteriia</taxon>
        <taxon>Fusobacteriales</taxon>
        <taxon>Leptotrichiaceae</taxon>
        <taxon>Leptotrichia</taxon>
    </lineage>
</organism>
<proteinExistence type="predicted"/>
<dbReference type="KEGG" id="lmes:AB8B23_04740"/>
<dbReference type="RefSeq" id="WP_021743522.1">
    <property type="nucleotide sequence ID" value="NZ_CP165646.1"/>
</dbReference>
<reference evidence="1" key="1">
    <citation type="submission" date="2024-07" db="EMBL/GenBank/DDBJ databases">
        <authorList>
            <person name="Li X.-J."/>
            <person name="Wang X."/>
        </authorList>
    </citation>
    <scope>NUCLEOTIDE SEQUENCE</scope>
    <source>
        <strain evidence="1">HSP-342</strain>
    </source>
</reference>
<accession>A0AB39VCK2</accession>
<sequence length="48" mass="5465">MKKVVISVILMLTAISCSYVEGGERLIRERGVECLYNYKGELQICNLK</sequence>
<evidence type="ECO:0008006" key="2">
    <source>
        <dbReference type="Google" id="ProtNLM"/>
    </source>
</evidence>
<name>A0AB39VCK2_9FUSO</name>
<evidence type="ECO:0000313" key="1">
    <source>
        <dbReference type="EMBL" id="XDU65467.1"/>
    </source>
</evidence>
<dbReference type="PROSITE" id="PS51257">
    <property type="entry name" value="PROKAR_LIPOPROTEIN"/>
    <property type="match status" value="1"/>
</dbReference>
<dbReference type="AlphaFoldDB" id="A0AB39VCK2"/>
<gene>
    <name evidence="1" type="ORF">AB8B23_04740</name>
</gene>
<protein>
    <recommendedName>
        <fullName evidence="2">Lipoprotein</fullName>
    </recommendedName>
</protein>